<accession>A0A242MUP6</accession>
<reference evidence="1 2" key="1">
    <citation type="submission" date="2017-03" db="EMBL/GenBank/DDBJ databases">
        <title>Genome analysis of strain PAMC 26577.</title>
        <authorList>
            <person name="Oh H.-M."/>
            <person name="Yang J.-A."/>
        </authorList>
    </citation>
    <scope>NUCLEOTIDE SEQUENCE [LARGE SCALE GENOMIC DNA]</scope>
    <source>
        <strain evidence="1 2">PAMC 26577</strain>
    </source>
</reference>
<dbReference type="AlphaFoldDB" id="A0A242MUP6"/>
<gene>
    <name evidence="1" type="ORF">PAMC26577_14085</name>
</gene>
<sequence length="76" mass="8584">MTYSPWLNQAECFFALITGKAIRRGSFGSVKQLIKRIDEVVSHYNENCEPFTWTASTDSVLAKLQRLCTSISGTEH</sequence>
<comment type="caution">
    <text evidence="1">The sequence shown here is derived from an EMBL/GenBank/DDBJ whole genome shotgun (WGS) entry which is preliminary data.</text>
</comment>
<organism evidence="1 2">
    <name type="scientific">Caballeronia sordidicola</name>
    <name type="common">Burkholderia sordidicola</name>
    <dbReference type="NCBI Taxonomy" id="196367"/>
    <lineage>
        <taxon>Bacteria</taxon>
        <taxon>Pseudomonadati</taxon>
        <taxon>Pseudomonadota</taxon>
        <taxon>Betaproteobacteria</taxon>
        <taxon>Burkholderiales</taxon>
        <taxon>Burkholderiaceae</taxon>
        <taxon>Caballeronia</taxon>
    </lineage>
</organism>
<protein>
    <submittedName>
        <fullName evidence="1">Mobile element protein</fullName>
    </submittedName>
</protein>
<dbReference type="EMBL" id="NBTZ01000053">
    <property type="protein sequence ID" value="OTP75105.1"/>
    <property type="molecule type" value="Genomic_DNA"/>
</dbReference>
<evidence type="ECO:0000313" key="2">
    <source>
        <dbReference type="Proteomes" id="UP000195221"/>
    </source>
</evidence>
<name>A0A242MUP6_CABSO</name>
<dbReference type="Proteomes" id="UP000195221">
    <property type="component" value="Unassembled WGS sequence"/>
</dbReference>
<evidence type="ECO:0000313" key="1">
    <source>
        <dbReference type="EMBL" id="OTP75105.1"/>
    </source>
</evidence>
<proteinExistence type="predicted"/>